<evidence type="ECO:0000256" key="3">
    <source>
        <dbReference type="SAM" id="MobiDB-lite"/>
    </source>
</evidence>
<dbReference type="Proteomes" id="UP001589894">
    <property type="component" value="Unassembled WGS sequence"/>
</dbReference>
<comment type="caution">
    <text evidence="5">The sequence shown here is derived from an EMBL/GenBank/DDBJ whole genome shotgun (WGS) entry which is preliminary data.</text>
</comment>
<dbReference type="InterPro" id="IPR050832">
    <property type="entry name" value="Bact_Acetyltransf"/>
</dbReference>
<evidence type="ECO:0000256" key="2">
    <source>
        <dbReference type="ARBA" id="ARBA00023315"/>
    </source>
</evidence>
<keyword evidence="2 5" id="KW-0012">Acyltransferase</keyword>
<keyword evidence="6" id="KW-1185">Reference proteome</keyword>
<evidence type="ECO:0000259" key="4">
    <source>
        <dbReference type="PROSITE" id="PS51186"/>
    </source>
</evidence>
<sequence>MTAVRLRPEQPSDVPAIRRLLAAAFAHSDNRVPAEVRLVDALRVDDAWIPELSIVAEVGGEILGYALLSRVRVDPAGFPALCLGPVAVRPDRQRAGYGSDVVQAALSAATELGERLVVLLGSPAYYRRFGFFPAARLGLTSPWSGLGDPWQALLLPASAGDAAAPSTAAGTAGSPAGAAGPPAEDAPVPPSGEVTFPGPWSLV</sequence>
<reference evidence="5 6" key="1">
    <citation type="submission" date="2024-09" db="EMBL/GenBank/DDBJ databases">
        <authorList>
            <person name="Sun Q."/>
            <person name="Mori K."/>
        </authorList>
    </citation>
    <scope>NUCLEOTIDE SEQUENCE [LARGE SCALE GENOMIC DNA]</scope>
    <source>
        <strain evidence="5 6">TBRC 2205</strain>
    </source>
</reference>
<evidence type="ECO:0000313" key="5">
    <source>
        <dbReference type="EMBL" id="MFC0563066.1"/>
    </source>
</evidence>
<feature type="domain" description="N-acetyltransferase" evidence="4">
    <location>
        <begin position="4"/>
        <end position="156"/>
    </location>
</feature>
<feature type="region of interest" description="Disordered" evidence="3">
    <location>
        <begin position="164"/>
        <end position="203"/>
    </location>
</feature>
<evidence type="ECO:0000256" key="1">
    <source>
        <dbReference type="ARBA" id="ARBA00022679"/>
    </source>
</evidence>
<dbReference type="CDD" id="cd04301">
    <property type="entry name" value="NAT_SF"/>
    <property type="match status" value="1"/>
</dbReference>
<dbReference type="Pfam" id="PF13527">
    <property type="entry name" value="Acetyltransf_9"/>
    <property type="match status" value="1"/>
</dbReference>
<proteinExistence type="predicted"/>
<protein>
    <submittedName>
        <fullName evidence="5">GNAT family N-acetyltransferase</fullName>
        <ecNumber evidence="5">2.3.-.-</ecNumber>
    </submittedName>
</protein>
<feature type="compositionally biased region" description="Low complexity" evidence="3">
    <location>
        <begin position="164"/>
        <end position="186"/>
    </location>
</feature>
<dbReference type="PROSITE" id="PS51186">
    <property type="entry name" value="GNAT"/>
    <property type="match status" value="1"/>
</dbReference>
<gene>
    <name evidence="5" type="ORF">ACFFHU_02625</name>
</gene>
<dbReference type="InterPro" id="IPR000182">
    <property type="entry name" value="GNAT_dom"/>
</dbReference>
<keyword evidence="1 5" id="KW-0808">Transferase</keyword>
<dbReference type="EC" id="2.3.-.-" evidence="5"/>
<name>A0ABV6NQK9_9ACTN</name>
<dbReference type="RefSeq" id="WP_377335261.1">
    <property type="nucleotide sequence ID" value="NZ_JBHLUE010000002.1"/>
</dbReference>
<evidence type="ECO:0000313" key="6">
    <source>
        <dbReference type="Proteomes" id="UP001589894"/>
    </source>
</evidence>
<organism evidence="5 6">
    <name type="scientific">Plantactinospora siamensis</name>
    <dbReference type="NCBI Taxonomy" id="555372"/>
    <lineage>
        <taxon>Bacteria</taxon>
        <taxon>Bacillati</taxon>
        <taxon>Actinomycetota</taxon>
        <taxon>Actinomycetes</taxon>
        <taxon>Micromonosporales</taxon>
        <taxon>Micromonosporaceae</taxon>
        <taxon>Plantactinospora</taxon>
    </lineage>
</organism>
<dbReference type="PANTHER" id="PTHR43877:SF1">
    <property type="entry name" value="ACETYLTRANSFERASE"/>
    <property type="match status" value="1"/>
</dbReference>
<dbReference type="InterPro" id="IPR016181">
    <property type="entry name" value="Acyl_CoA_acyltransferase"/>
</dbReference>
<dbReference type="PANTHER" id="PTHR43877">
    <property type="entry name" value="AMINOALKYLPHOSPHONATE N-ACETYLTRANSFERASE-RELATED-RELATED"/>
    <property type="match status" value="1"/>
</dbReference>
<dbReference type="Gene3D" id="3.40.630.30">
    <property type="match status" value="1"/>
</dbReference>
<accession>A0ABV6NQK9</accession>
<dbReference type="GO" id="GO:0016746">
    <property type="term" value="F:acyltransferase activity"/>
    <property type="evidence" value="ECO:0007669"/>
    <property type="project" value="UniProtKB-KW"/>
</dbReference>
<dbReference type="SUPFAM" id="SSF55729">
    <property type="entry name" value="Acyl-CoA N-acyltransferases (Nat)"/>
    <property type="match status" value="1"/>
</dbReference>
<dbReference type="EMBL" id="JBHLUE010000002">
    <property type="protein sequence ID" value="MFC0563066.1"/>
    <property type="molecule type" value="Genomic_DNA"/>
</dbReference>